<feature type="compositionally biased region" description="Basic and acidic residues" evidence="1">
    <location>
        <begin position="373"/>
        <end position="384"/>
    </location>
</feature>
<comment type="caution">
    <text evidence="2">The sequence shown here is derived from an EMBL/GenBank/DDBJ whole genome shotgun (WGS) entry which is preliminary data.</text>
</comment>
<proteinExistence type="predicted"/>
<evidence type="ECO:0000256" key="1">
    <source>
        <dbReference type="SAM" id="MobiDB-lite"/>
    </source>
</evidence>
<organism evidence="2 3">
    <name type="scientific">Elsinoe australis</name>
    <dbReference type="NCBI Taxonomy" id="40998"/>
    <lineage>
        <taxon>Eukaryota</taxon>
        <taxon>Fungi</taxon>
        <taxon>Dikarya</taxon>
        <taxon>Ascomycota</taxon>
        <taxon>Pezizomycotina</taxon>
        <taxon>Dothideomycetes</taxon>
        <taxon>Dothideomycetidae</taxon>
        <taxon>Myriangiales</taxon>
        <taxon>Elsinoaceae</taxon>
        <taxon>Elsinoe</taxon>
    </lineage>
</organism>
<dbReference type="Proteomes" id="UP000308133">
    <property type="component" value="Unassembled WGS sequence"/>
</dbReference>
<feature type="region of interest" description="Disordered" evidence="1">
    <location>
        <begin position="342"/>
        <end position="384"/>
    </location>
</feature>
<feature type="region of interest" description="Disordered" evidence="1">
    <location>
        <begin position="401"/>
        <end position="452"/>
    </location>
</feature>
<evidence type="ECO:0000313" key="2">
    <source>
        <dbReference type="EMBL" id="TKX20668.1"/>
    </source>
</evidence>
<evidence type="ECO:0000313" key="3">
    <source>
        <dbReference type="Proteomes" id="UP000308133"/>
    </source>
</evidence>
<feature type="region of interest" description="Disordered" evidence="1">
    <location>
        <begin position="203"/>
        <end position="278"/>
    </location>
</feature>
<dbReference type="EMBL" id="PTQR01000086">
    <property type="protein sequence ID" value="TKX20668.1"/>
    <property type="molecule type" value="Genomic_DNA"/>
</dbReference>
<reference evidence="2 3" key="1">
    <citation type="submission" date="2018-02" db="EMBL/GenBank/DDBJ databases">
        <title>Draft genome sequences of Elsinoe sp., causing black scab on jojoba.</title>
        <authorList>
            <person name="Stodart B."/>
            <person name="Jeffress S."/>
            <person name="Ash G."/>
            <person name="Arun Chinnappa K."/>
        </authorList>
    </citation>
    <scope>NUCLEOTIDE SEQUENCE [LARGE SCALE GENOMIC DNA]</scope>
    <source>
        <strain evidence="2 3">Hillstone_2</strain>
    </source>
</reference>
<protein>
    <submittedName>
        <fullName evidence="2">Uncharacterized protein</fullName>
    </submittedName>
</protein>
<feature type="compositionally biased region" description="Acidic residues" evidence="1">
    <location>
        <begin position="409"/>
        <end position="418"/>
    </location>
</feature>
<dbReference type="AlphaFoldDB" id="A0A4U7AR03"/>
<sequence>MASSSCSPEGQEPACSPNEQSRSSEAPIKKEEEETSDESAVFLELPQASPEAVVAPEISAERSTLSALNMFDVDTASLPRNSPRTKKQNQLLTQGFSQPQIDQFLTRPCFDTATSLIHSKALGTGNRPSASARASNYKHLRPKPSSTNRNWVLLDPLLPHQLLRTLSPTPSGVPQGTDLWKTPQEHIFLHMLQYAFYAPPTPVSSDAPTSRTLSPAASGATLSTEPPPPHFPVQNPASSRTRKLTPALPLSKAHRQRQVGVGEARSVESGSGDGVRGTGNPVDRFLEYNLVSHAVRLRAGFQARFGGQGREVVYTANGPRWGDEVAGEVKAGAEMEGVDEIGEDSRGRKGRATRGSRWVGSGGAVSGKVGKAKGKEKTNGIDGDVEKAEVTEDMKAIRNSLAEVKADGDGDADEEVDGLEGGGKRIKSECSDSDSSALTELDSDDVSPASSA</sequence>
<feature type="region of interest" description="Disordered" evidence="1">
    <location>
        <begin position="1"/>
        <end position="43"/>
    </location>
</feature>
<feature type="compositionally biased region" description="Polar residues" evidence="1">
    <location>
        <begin position="203"/>
        <end position="224"/>
    </location>
</feature>
<gene>
    <name evidence="2" type="ORF">C1H76_7054</name>
</gene>
<accession>A0A4U7AR03</accession>
<name>A0A4U7AR03_9PEZI</name>
<feature type="region of interest" description="Disordered" evidence="1">
    <location>
        <begin position="121"/>
        <end position="149"/>
    </location>
</feature>